<evidence type="ECO:0000313" key="3">
    <source>
        <dbReference type="EMBL" id="MBB4287554.1"/>
    </source>
</evidence>
<dbReference type="InterPro" id="IPR036663">
    <property type="entry name" value="Fumarylacetoacetase_C_sf"/>
</dbReference>
<feature type="domain" description="Fumarylacetoacetase-like C-terminal" evidence="1">
    <location>
        <begin position="82"/>
        <end position="334"/>
    </location>
</feature>
<protein>
    <submittedName>
        <fullName evidence="3">Fumarylacetoacetate (FAA) hydrolase</fullName>
        <ecNumber evidence="3">3.7.1.2</ecNumber>
    </submittedName>
</protein>
<sequence length="340" mass="35887">MKLASLKDGRDGRLVVVSRDLSRCVPVPTVATTLQAALDDWARAAPLLAAAALALDAGDQGAGVMPFDPAACAAPLPRAYQWADGSAYVNHVELVRRARGAELPESFWHDPLLYQGGSDTLLGPCDPIRLADDQGWGIDFEGEIAVITDDVPMGVSETAAAGHIALLMLVNDVSLRGLIPGELAKGFGFFQSKPSSAFSPVAVTPDDLGDAWDGGRVHRPLLSFVNGEPFGRPDAGRDMTFDFPRLIAHAARTRPLGAGTIIGSGTVSNKQGTGHGSAIADGGVGYACLAEVRMIETIRDGQPTTPFLRFGDRVRLEMEDAEGRSIFGAIDQTVTRYPGP</sequence>
<name>A0A7W6S2B7_9PROT</name>
<dbReference type="EC" id="3.7.1.2" evidence="3"/>
<dbReference type="Pfam" id="PF01557">
    <property type="entry name" value="FAA_hydrolase"/>
    <property type="match status" value="1"/>
</dbReference>
<dbReference type="SUPFAM" id="SSF56529">
    <property type="entry name" value="FAH"/>
    <property type="match status" value="1"/>
</dbReference>
<dbReference type="PANTHER" id="PTHR43211:SF1">
    <property type="entry name" value="BLL6422 PROTEIN"/>
    <property type="match status" value="1"/>
</dbReference>
<organism evidence="3 4">
    <name type="scientific">Roseospira goensis</name>
    <dbReference type="NCBI Taxonomy" id="391922"/>
    <lineage>
        <taxon>Bacteria</taxon>
        <taxon>Pseudomonadati</taxon>
        <taxon>Pseudomonadota</taxon>
        <taxon>Alphaproteobacteria</taxon>
        <taxon>Rhodospirillales</taxon>
        <taxon>Rhodospirillaceae</taxon>
        <taxon>Roseospira</taxon>
    </lineage>
</organism>
<accession>A0A7W6S2B7</accession>
<dbReference type="Pfam" id="PF18288">
    <property type="entry name" value="FAA_hydro_N_2"/>
    <property type="match status" value="1"/>
</dbReference>
<dbReference type="InterPro" id="IPR011234">
    <property type="entry name" value="Fumarylacetoacetase-like_C"/>
</dbReference>
<dbReference type="PANTHER" id="PTHR43211">
    <property type="entry name" value="FUMARYLACETOACETATE HYDROLASE"/>
    <property type="match status" value="1"/>
</dbReference>
<dbReference type="RefSeq" id="WP_184437423.1">
    <property type="nucleotide sequence ID" value="NZ_JACIGI010000041.1"/>
</dbReference>
<dbReference type="AlphaFoldDB" id="A0A7W6S2B7"/>
<dbReference type="EMBL" id="JACIGI010000041">
    <property type="protein sequence ID" value="MBB4287554.1"/>
    <property type="molecule type" value="Genomic_DNA"/>
</dbReference>
<dbReference type="Proteomes" id="UP000555728">
    <property type="component" value="Unassembled WGS sequence"/>
</dbReference>
<evidence type="ECO:0000259" key="2">
    <source>
        <dbReference type="Pfam" id="PF18288"/>
    </source>
</evidence>
<dbReference type="Gene3D" id="3.90.850.10">
    <property type="entry name" value="Fumarylacetoacetase-like, C-terminal domain"/>
    <property type="match status" value="1"/>
</dbReference>
<proteinExistence type="predicted"/>
<dbReference type="InterPro" id="IPR041072">
    <property type="entry name" value="FAA_hydro_N"/>
</dbReference>
<evidence type="ECO:0000259" key="1">
    <source>
        <dbReference type="Pfam" id="PF01557"/>
    </source>
</evidence>
<evidence type="ECO:0000313" key="4">
    <source>
        <dbReference type="Proteomes" id="UP000555728"/>
    </source>
</evidence>
<gene>
    <name evidence="3" type="ORF">GGD88_003304</name>
</gene>
<dbReference type="GO" id="GO:0004334">
    <property type="term" value="F:fumarylacetoacetase activity"/>
    <property type="evidence" value="ECO:0007669"/>
    <property type="project" value="UniProtKB-EC"/>
</dbReference>
<keyword evidence="4" id="KW-1185">Reference proteome</keyword>
<reference evidence="3 4" key="1">
    <citation type="submission" date="2020-08" db="EMBL/GenBank/DDBJ databases">
        <title>Genome sequencing of Purple Non-Sulfur Bacteria from various extreme environments.</title>
        <authorList>
            <person name="Mayer M."/>
        </authorList>
    </citation>
    <scope>NUCLEOTIDE SEQUENCE [LARGE SCALE GENOMIC DNA]</scope>
    <source>
        <strain evidence="3 4">JA135</strain>
    </source>
</reference>
<comment type="caution">
    <text evidence="3">The sequence shown here is derived from an EMBL/GenBank/DDBJ whole genome shotgun (WGS) entry which is preliminary data.</text>
</comment>
<keyword evidence="3" id="KW-0378">Hydrolase</keyword>
<feature type="domain" description="Fumarylacetoacetase N-terminal" evidence="2">
    <location>
        <begin position="1"/>
        <end position="78"/>
    </location>
</feature>